<keyword evidence="1" id="KW-0732">Signal</keyword>
<name>A0A5C6D440_9BACT</name>
<feature type="chain" id="PRO_5022866982" description="LTXXQ motif protein" evidence="1">
    <location>
        <begin position="29"/>
        <end position="430"/>
    </location>
</feature>
<evidence type="ECO:0000313" key="2">
    <source>
        <dbReference type="EMBL" id="TWU30845.1"/>
    </source>
</evidence>
<evidence type="ECO:0000313" key="3">
    <source>
        <dbReference type="Proteomes" id="UP000319143"/>
    </source>
</evidence>
<sequence length="430" mass="48239" precursor="true">MACDKVPSSMLRTVAMVVFALVASSAFAIENHDGKPNFCIVGEERVKVLPGRTASDTIARSRFAPMWRPVPKFFQATDAESALPVPSATYAMIWQPQWQEEIGVSAEQRKTLLAINTSALAEASDQAVGFKKLSPEQQQAEVKSWAGKSAPWRRKLDNKIRVQIESVLTPQQLQTLRDFSFPRYAVGSLYDAETRREIDVSPHQEDQLRRIAEERLALLQAVSIDQAGKQWGMLTPVQQASLPELVKCQGPTSAILSIAWELGFDLDRLVPGYPMLAAAPVREHLGLSAAQEEQLNAITEESAARRENTRQEKLSGKAATSDTLSKWEATAKLQVEAILTPRQLATFNEIEFRRKAALALGYPEKREKVGMTEQQFAAFQRLDKETHQRRYRIDCEMLARALGSLSPRQQERLREKIDRKFYGKTVTGSE</sequence>
<dbReference type="Proteomes" id="UP000319143">
    <property type="component" value="Unassembled WGS sequence"/>
</dbReference>
<feature type="signal peptide" evidence="1">
    <location>
        <begin position="1"/>
        <end position="28"/>
    </location>
</feature>
<gene>
    <name evidence="2" type="ORF">Poly41_65390</name>
</gene>
<evidence type="ECO:0008006" key="4">
    <source>
        <dbReference type="Google" id="ProtNLM"/>
    </source>
</evidence>
<dbReference type="AlphaFoldDB" id="A0A5C6D440"/>
<organism evidence="2 3">
    <name type="scientific">Novipirellula artificiosorum</name>
    <dbReference type="NCBI Taxonomy" id="2528016"/>
    <lineage>
        <taxon>Bacteria</taxon>
        <taxon>Pseudomonadati</taxon>
        <taxon>Planctomycetota</taxon>
        <taxon>Planctomycetia</taxon>
        <taxon>Pirellulales</taxon>
        <taxon>Pirellulaceae</taxon>
        <taxon>Novipirellula</taxon>
    </lineage>
</organism>
<protein>
    <recommendedName>
        <fullName evidence="4">LTXXQ motif protein</fullName>
    </recommendedName>
</protein>
<keyword evidence="3" id="KW-1185">Reference proteome</keyword>
<accession>A0A5C6D440</accession>
<dbReference type="EMBL" id="SJPV01000020">
    <property type="protein sequence ID" value="TWU30845.1"/>
    <property type="molecule type" value="Genomic_DNA"/>
</dbReference>
<comment type="caution">
    <text evidence="2">The sequence shown here is derived from an EMBL/GenBank/DDBJ whole genome shotgun (WGS) entry which is preliminary data.</text>
</comment>
<reference evidence="2 3" key="1">
    <citation type="submission" date="2019-02" db="EMBL/GenBank/DDBJ databases">
        <title>Deep-cultivation of Planctomycetes and their phenomic and genomic characterization uncovers novel biology.</title>
        <authorList>
            <person name="Wiegand S."/>
            <person name="Jogler M."/>
            <person name="Boedeker C."/>
            <person name="Pinto D."/>
            <person name="Vollmers J."/>
            <person name="Rivas-Marin E."/>
            <person name="Kohn T."/>
            <person name="Peeters S.H."/>
            <person name="Heuer A."/>
            <person name="Rast P."/>
            <person name="Oberbeckmann S."/>
            <person name="Bunk B."/>
            <person name="Jeske O."/>
            <person name="Meyerdierks A."/>
            <person name="Storesund J.E."/>
            <person name="Kallscheuer N."/>
            <person name="Luecker S."/>
            <person name="Lage O.M."/>
            <person name="Pohl T."/>
            <person name="Merkel B.J."/>
            <person name="Hornburger P."/>
            <person name="Mueller R.-W."/>
            <person name="Bruemmer F."/>
            <person name="Labrenz M."/>
            <person name="Spormann A.M."/>
            <person name="Op Den Camp H."/>
            <person name="Overmann J."/>
            <person name="Amann R."/>
            <person name="Jetten M.S.M."/>
            <person name="Mascher T."/>
            <person name="Medema M.H."/>
            <person name="Devos D.P."/>
            <person name="Kaster A.-K."/>
            <person name="Ovreas L."/>
            <person name="Rohde M."/>
            <person name="Galperin M.Y."/>
            <person name="Jogler C."/>
        </authorList>
    </citation>
    <scope>NUCLEOTIDE SEQUENCE [LARGE SCALE GENOMIC DNA]</scope>
    <source>
        <strain evidence="2 3">Poly41</strain>
    </source>
</reference>
<evidence type="ECO:0000256" key="1">
    <source>
        <dbReference type="SAM" id="SignalP"/>
    </source>
</evidence>
<proteinExistence type="predicted"/>